<name>A0ACB8XP64_ARCLA</name>
<keyword evidence="2" id="KW-1185">Reference proteome</keyword>
<comment type="caution">
    <text evidence="1">The sequence shown here is derived from an EMBL/GenBank/DDBJ whole genome shotgun (WGS) entry which is preliminary data.</text>
</comment>
<reference evidence="2" key="1">
    <citation type="journal article" date="2022" name="Mol. Ecol. Resour.">
        <title>The genomes of chicory, endive, great burdock and yacon provide insights into Asteraceae palaeo-polyploidization history and plant inulin production.</title>
        <authorList>
            <person name="Fan W."/>
            <person name="Wang S."/>
            <person name="Wang H."/>
            <person name="Wang A."/>
            <person name="Jiang F."/>
            <person name="Liu H."/>
            <person name="Zhao H."/>
            <person name="Xu D."/>
            <person name="Zhang Y."/>
        </authorList>
    </citation>
    <scope>NUCLEOTIDE SEQUENCE [LARGE SCALE GENOMIC DNA]</scope>
    <source>
        <strain evidence="2">cv. Niubang</strain>
    </source>
</reference>
<accession>A0ACB8XP64</accession>
<dbReference type="EMBL" id="CM042062">
    <property type="protein sequence ID" value="KAI3669711.1"/>
    <property type="molecule type" value="Genomic_DNA"/>
</dbReference>
<sequence>MVKRRRLPTEDGETSGAPLVVVCQFKVANTAAAGVHTYSCCRLRLEVCLPAVAVGSRPEVSNHLEKVAAAMVDRKRR</sequence>
<dbReference type="Proteomes" id="UP001055879">
    <property type="component" value="Linkage Group LG16"/>
</dbReference>
<protein>
    <submittedName>
        <fullName evidence="1">Uncharacterized protein</fullName>
    </submittedName>
</protein>
<organism evidence="1 2">
    <name type="scientific">Arctium lappa</name>
    <name type="common">Greater burdock</name>
    <name type="synonym">Lappa major</name>
    <dbReference type="NCBI Taxonomy" id="4217"/>
    <lineage>
        <taxon>Eukaryota</taxon>
        <taxon>Viridiplantae</taxon>
        <taxon>Streptophyta</taxon>
        <taxon>Embryophyta</taxon>
        <taxon>Tracheophyta</taxon>
        <taxon>Spermatophyta</taxon>
        <taxon>Magnoliopsida</taxon>
        <taxon>eudicotyledons</taxon>
        <taxon>Gunneridae</taxon>
        <taxon>Pentapetalae</taxon>
        <taxon>asterids</taxon>
        <taxon>campanulids</taxon>
        <taxon>Asterales</taxon>
        <taxon>Asteraceae</taxon>
        <taxon>Carduoideae</taxon>
        <taxon>Cardueae</taxon>
        <taxon>Arctiinae</taxon>
        <taxon>Arctium</taxon>
    </lineage>
</organism>
<reference evidence="1 2" key="2">
    <citation type="journal article" date="2022" name="Mol. Ecol. Resour.">
        <title>The genomes of chicory, endive, great burdock and yacon provide insights into Asteraceae paleo-polyploidization history and plant inulin production.</title>
        <authorList>
            <person name="Fan W."/>
            <person name="Wang S."/>
            <person name="Wang H."/>
            <person name="Wang A."/>
            <person name="Jiang F."/>
            <person name="Liu H."/>
            <person name="Zhao H."/>
            <person name="Xu D."/>
            <person name="Zhang Y."/>
        </authorList>
    </citation>
    <scope>NUCLEOTIDE SEQUENCE [LARGE SCALE GENOMIC DNA]</scope>
    <source>
        <strain evidence="2">cv. Niubang</strain>
    </source>
</reference>
<evidence type="ECO:0000313" key="2">
    <source>
        <dbReference type="Proteomes" id="UP001055879"/>
    </source>
</evidence>
<proteinExistence type="predicted"/>
<evidence type="ECO:0000313" key="1">
    <source>
        <dbReference type="EMBL" id="KAI3669711.1"/>
    </source>
</evidence>
<gene>
    <name evidence="1" type="ORF">L6452_41063</name>
</gene>